<feature type="domain" description="Flagellin C-terminal" evidence="5">
    <location>
        <begin position="208"/>
        <end position="291"/>
    </location>
</feature>
<proteinExistence type="inferred from homology"/>
<organism evidence="6 7">
    <name type="scientific">Calderihabitans maritimus</name>
    <dbReference type="NCBI Taxonomy" id="1246530"/>
    <lineage>
        <taxon>Bacteria</taxon>
        <taxon>Bacillati</taxon>
        <taxon>Bacillota</taxon>
        <taxon>Clostridia</taxon>
        <taxon>Neomoorellales</taxon>
        <taxon>Calderihabitantaceae</taxon>
        <taxon>Calderihabitans</taxon>
    </lineage>
</organism>
<dbReference type="InterPro" id="IPR001029">
    <property type="entry name" value="Flagellin_N"/>
</dbReference>
<dbReference type="PANTHER" id="PTHR42792">
    <property type="entry name" value="FLAGELLIN"/>
    <property type="match status" value="1"/>
</dbReference>
<keyword evidence="6" id="KW-0966">Cell projection</keyword>
<comment type="caution">
    <text evidence="6">The sequence shown here is derived from an EMBL/GenBank/DDBJ whole genome shotgun (WGS) entry which is preliminary data.</text>
</comment>
<keyword evidence="6" id="KW-0969">Cilium</keyword>
<dbReference type="GO" id="GO:0071973">
    <property type="term" value="P:bacterial-type flagellum-dependent cell motility"/>
    <property type="evidence" value="ECO:0007669"/>
    <property type="project" value="InterPro"/>
</dbReference>
<gene>
    <name evidence="6" type="ORF">KKC1_20500</name>
</gene>
<dbReference type="InterPro" id="IPR013384">
    <property type="entry name" value="Flagell_FlgL"/>
</dbReference>
<keyword evidence="3" id="KW-0975">Bacterial flagellum</keyword>
<comment type="similarity">
    <text evidence="2">Belongs to the bacterial flagellin family.</text>
</comment>
<protein>
    <submittedName>
        <fullName evidence="6">Flagellar hook-associated protein FlgL</fullName>
    </submittedName>
</protein>
<dbReference type="EMBL" id="BDGJ01000111">
    <property type="protein sequence ID" value="GAW92904.1"/>
    <property type="molecule type" value="Genomic_DNA"/>
</dbReference>
<sequence length="292" mass="32774">MRVTNKMLNRTVQNNMARNLERLNEQHNRLSSGKRVSRPSDDPVAAARIMALKTALGENRQYAKNVDDALSWLQTTETALSNATAVLQRIRELVVYAGNPSHTSKELETIGREIEQLVTHLVEIANTEYAGIYVFGGHRTQGPPYVFQGGQVLYQGDDGERLQEVAPGIDFAVNITGTQVFGGQQLFDRLISLQETLKQGQQLPPDALQEIDESLDRILEQRSVIGARVNRLEAAKERYLAEEVNLRGLLSKLEDIDFARAVMEYKMQQSVYEAALATAARMMQQSLVDFLR</sequence>
<dbReference type="OrthoDB" id="9758307at2"/>
<evidence type="ECO:0000313" key="6">
    <source>
        <dbReference type="EMBL" id="GAW92904.1"/>
    </source>
</evidence>
<dbReference type="Gene3D" id="1.20.1330.10">
    <property type="entry name" value="f41 fragment of flagellin, N-terminal domain"/>
    <property type="match status" value="1"/>
</dbReference>
<dbReference type="Pfam" id="PF00700">
    <property type="entry name" value="Flagellin_C"/>
    <property type="match status" value="1"/>
</dbReference>
<dbReference type="GO" id="GO:0005198">
    <property type="term" value="F:structural molecule activity"/>
    <property type="evidence" value="ECO:0007669"/>
    <property type="project" value="InterPro"/>
</dbReference>
<dbReference type="InterPro" id="IPR001492">
    <property type="entry name" value="Flagellin"/>
</dbReference>
<dbReference type="NCBIfam" id="TIGR02550">
    <property type="entry name" value="flagell_flgL"/>
    <property type="match status" value="1"/>
</dbReference>
<feature type="domain" description="Flagellin N-terminal" evidence="4">
    <location>
        <begin position="5"/>
        <end position="139"/>
    </location>
</feature>
<evidence type="ECO:0000259" key="4">
    <source>
        <dbReference type="Pfam" id="PF00669"/>
    </source>
</evidence>
<dbReference type="PRINTS" id="PR00207">
    <property type="entry name" value="FLAGELLIN"/>
</dbReference>
<reference evidence="7" key="1">
    <citation type="journal article" date="2017" name="Appl. Environ. Microbiol.">
        <title>Genomic Analysis of Calderihabitans maritimus KKC1, a Thermophilic, Hydrogenogenic, Carboxydotrophic Bacterium Isolated from Marine Sediment.</title>
        <authorList>
            <person name="Omae K."/>
            <person name="Yoneda Y."/>
            <person name="Fukuyama Y."/>
            <person name="Yoshida T."/>
            <person name="Sako Y."/>
        </authorList>
    </citation>
    <scope>NUCLEOTIDE SEQUENCE [LARGE SCALE GENOMIC DNA]</scope>
    <source>
        <strain evidence="7">KKC1</strain>
    </source>
</reference>
<dbReference type="GO" id="GO:0009424">
    <property type="term" value="C:bacterial-type flagellum hook"/>
    <property type="evidence" value="ECO:0007669"/>
    <property type="project" value="InterPro"/>
</dbReference>
<dbReference type="Proteomes" id="UP000197032">
    <property type="component" value="Unassembled WGS sequence"/>
</dbReference>
<dbReference type="Pfam" id="PF00669">
    <property type="entry name" value="Flagellin_N"/>
    <property type="match status" value="1"/>
</dbReference>
<evidence type="ECO:0000259" key="5">
    <source>
        <dbReference type="Pfam" id="PF00700"/>
    </source>
</evidence>
<dbReference type="AlphaFoldDB" id="A0A1Z5HTQ1"/>
<evidence type="ECO:0000313" key="7">
    <source>
        <dbReference type="Proteomes" id="UP000197032"/>
    </source>
</evidence>
<dbReference type="RefSeq" id="WP_088554155.1">
    <property type="nucleotide sequence ID" value="NZ_BDGJ01000111.1"/>
</dbReference>
<keyword evidence="7" id="KW-1185">Reference proteome</keyword>
<dbReference type="PANTHER" id="PTHR42792:SF1">
    <property type="entry name" value="FLAGELLAR HOOK-ASSOCIATED PROTEIN 3"/>
    <property type="match status" value="1"/>
</dbReference>
<evidence type="ECO:0000256" key="3">
    <source>
        <dbReference type="ARBA" id="ARBA00023143"/>
    </source>
</evidence>
<accession>A0A1Z5HTQ1</accession>
<keyword evidence="6" id="KW-0282">Flagellum</keyword>
<dbReference type="SUPFAM" id="SSF64518">
    <property type="entry name" value="Phase 1 flagellin"/>
    <property type="match status" value="1"/>
</dbReference>
<name>A0A1Z5HTQ1_9FIRM</name>
<evidence type="ECO:0000256" key="1">
    <source>
        <dbReference type="ARBA" id="ARBA00004365"/>
    </source>
</evidence>
<comment type="subcellular location">
    <subcellularLocation>
        <location evidence="1">Bacterial flagellum</location>
    </subcellularLocation>
</comment>
<dbReference type="InterPro" id="IPR046358">
    <property type="entry name" value="Flagellin_C"/>
</dbReference>
<evidence type="ECO:0000256" key="2">
    <source>
        <dbReference type="ARBA" id="ARBA00005709"/>
    </source>
</evidence>